<accession>A0A432VRK4</accession>
<name>A0A432VRK4_9GAMM</name>
<sequence length="235" mass="25095">MTVRLGINIVAAHNPNMGQALMYISGSLGEDFGGWVRNAVGSYGQYKAQSELTRFAAKNGLSLQELNLILALNSKIGLEVAGTTYNSESGTVEGFLSREKPGGIFGRASRYIGVLWDINDTLLNAQGLLDAVSLQVINSGHTGHLTGHSLGAWRVNNLVRQGFIESGTLLSLPGFAYPAAGTSGACATLDLICGTGAMTIFRPGTTSVESPSWWRWIYRNHTIGTVDGYGERWPG</sequence>
<protein>
    <submittedName>
        <fullName evidence="1">Uncharacterized protein</fullName>
    </submittedName>
</protein>
<organism evidence="1 2">
    <name type="scientific">Aliidiomarina iranensis</name>
    <dbReference type="NCBI Taxonomy" id="1434071"/>
    <lineage>
        <taxon>Bacteria</taxon>
        <taxon>Pseudomonadati</taxon>
        <taxon>Pseudomonadota</taxon>
        <taxon>Gammaproteobacteria</taxon>
        <taxon>Alteromonadales</taxon>
        <taxon>Idiomarinaceae</taxon>
        <taxon>Aliidiomarina</taxon>
    </lineage>
</organism>
<reference evidence="2" key="1">
    <citation type="journal article" date="2018" name="Front. Microbiol.">
        <title>Genome-Based Analysis Reveals the Taxonomy and Diversity of the Family Idiomarinaceae.</title>
        <authorList>
            <person name="Liu Y."/>
            <person name="Lai Q."/>
            <person name="Shao Z."/>
        </authorList>
    </citation>
    <scope>NUCLEOTIDE SEQUENCE [LARGE SCALE GENOMIC DNA]</scope>
    <source>
        <strain evidence="2">GBPy7</strain>
    </source>
</reference>
<evidence type="ECO:0000313" key="1">
    <source>
        <dbReference type="EMBL" id="RUO18946.1"/>
    </source>
</evidence>
<comment type="caution">
    <text evidence="1">The sequence shown here is derived from an EMBL/GenBank/DDBJ whole genome shotgun (WGS) entry which is preliminary data.</text>
</comment>
<dbReference type="EMBL" id="PIPJ01000009">
    <property type="protein sequence ID" value="RUO18946.1"/>
    <property type="molecule type" value="Genomic_DNA"/>
</dbReference>
<gene>
    <name evidence="1" type="ORF">CWE08_10315</name>
</gene>
<dbReference type="OrthoDB" id="9815414at2"/>
<proteinExistence type="predicted"/>
<keyword evidence="2" id="KW-1185">Reference proteome</keyword>
<evidence type="ECO:0000313" key="2">
    <source>
        <dbReference type="Proteomes" id="UP000288395"/>
    </source>
</evidence>
<dbReference type="AlphaFoldDB" id="A0A432VRK4"/>
<dbReference type="Proteomes" id="UP000288395">
    <property type="component" value="Unassembled WGS sequence"/>
</dbReference>
<dbReference type="RefSeq" id="WP_126768012.1">
    <property type="nucleotide sequence ID" value="NZ_PIPJ01000009.1"/>
</dbReference>